<dbReference type="AlphaFoldDB" id="A0A8H3QDJ1"/>
<dbReference type="Proteomes" id="UP000615446">
    <property type="component" value="Unassembled WGS sequence"/>
</dbReference>
<protein>
    <submittedName>
        <fullName evidence="1">Uncharacterized protein</fullName>
    </submittedName>
</protein>
<evidence type="ECO:0000313" key="2">
    <source>
        <dbReference type="Proteomes" id="UP000615446"/>
    </source>
</evidence>
<gene>
    <name evidence="1" type="ORF">RCL2_000250600</name>
</gene>
<organism evidence="1 2">
    <name type="scientific">Rhizophagus clarus</name>
    <dbReference type="NCBI Taxonomy" id="94130"/>
    <lineage>
        <taxon>Eukaryota</taxon>
        <taxon>Fungi</taxon>
        <taxon>Fungi incertae sedis</taxon>
        <taxon>Mucoromycota</taxon>
        <taxon>Glomeromycotina</taxon>
        <taxon>Glomeromycetes</taxon>
        <taxon>Glomerales</taxon>
        <taxon>Glomeraceae</taxon>
        <taxon>Rhizophagus</taxon>
    </lineage>
</organism>
<reference evidence="1" key="1">
    <citation type="submission" date="2019-10" db="EMBL/GenBank/DDBJ databases">
        <title>Conservation and host-specific expression of non-tandemly repeated heterogenous ribosome RNA gene in arbuscular mycorrhizal fungi.</title>
        <authorList>
            <person name="Maeda T."/>
            <person name="Kobayashi Y."/>
            <person name="Nakagawa T."/>
            <person name="Ezawa T."/>
            <person name="Yamaguchi K."/>
            <person name="Bino T."/>
            <person name="Nishimoto Y."/>
            <person name="Shigenobu S."/>
            <person name="Kawaguchi M."/>
        </authorList>
    </citation>
    <scope>NUCLEOTIDE SEQUENCE</scope>
    <source>
        <strain evidence="1">HR1</strain>
    </source>
</reference>
<dbReference type="EMBL" id="BLAL01000013">
    <property type="protein sequence ID" value="GES75052.1"/>
    <property type="molecule type" value="Genomic_DNA"/>
</dbReference>
<accession>A0A8H3QDJ1</accession>
<proteinExistence type="predicted"/>
<name>A0A8H3QDJ1_9GLOM</name>
<comment type="caution">
    <text evidence="1">The sequence shown here is derived from an EMBL/GenBank/DDBJ whole genome shotgun (WGS) entry which is preliminary data.</text>
</comment>
<sequence length="150" mass="17563">MDANLHWINNKIATYCSSNFNIQTKANTCKYFTKYFINDAEFSHDSYENTNDVYSDTYLKCPENIKELQRSLKSRIIQQLREKINSTSHFKSDELFPLAEQNSLDQTVLKAWIAAGIPLSVIESSFIRELLRLKQRSIKFLCNLKSDFVY</sequence>
<evidence type="ECO:0000313" key="1">
    <source>
        <dbReference type="EMBL" id="GES75052.1"/>
    </source>
</evidence>